<dbReference type="PROSITE" id="PS50966">
    <property type="entry name" value="ZF_SWIM"/>
    <property type="match status" value="1"/>
</dbReference>
<protein>
    <recommendedName>
        <fullName evidence="5">SWIM-type domain-containing protein</fullName>
    </recommendedName>
</protein>
<evidence type="ECO:0000259" key="5">
    <source>
        <dbReference type="PROSITE" id="PS50966"/>
    </source>
</evidence>
<evidence type="ECO:0000313" key="6">
    <source>
        <dbReference type="EMBL" id="RXH84609.1"/>
    </source>
</evidence>
<dbReference type="AlphaFoldDB" id="A0A498IN72"/>
<proteinExistence type="predicted"/>
<evidence type="ECO:0000256" key="4">
    <source>
        <dbReference type="PROSITE-ProRule" id="PRU00325"/>
    </source>
</evidence>
<dbReference type="SMART" id="SM00575">
    <property type="entry name" value="ZnF_PMZ"/>
    <property type="match status" value="1"/>
</dbReference>
<keyword evidence="7" id="KW-1185">Reference proteome</keyword>
<dbReference type="GO" id="GO:0008270">
    <property type="term" value="F:zinc ion binding"/>
    <property type="evidence" value="ECO:0007669"/>
    <property type="project" value="UniProtKB-KW"/>
</dbReference>
<dbReference type="InterPro" id="IPR006564">
    <property type="entry name" value="Znf_PMZ"/>
</dbReference>
<dbReference type="Pfam" id="PF04434">
    <property type="entry name" value="SWIM"/>
    <property type="match status" value="1"/>
</dbReference>
<evidence type="ECO:0000256" key="3">
    <source>
        <dbReference type="ARBA" id="ARBA00022833"/>
    </source>
</evidence>
<keyword evidence="2 4" id="KW-0863">Zinc-finger</keyword>
<dbReference type="EMBL" id="RDQH01000337">
    <property type="protein sequence ID" value="RXH84609.1"/>
    <property type="molecule type" value="Genomic_DNA"/>
</dbReference>
<comment type="caution">
    <text evidence="6">The sequence shown here is derived from an EMBL/GenBank/DDBJ whole genome shotgun (WGS) entry which is preliminary data.</text>
</comment>
<keyword evidence="1" id="KW-0479">Metal-binding</keyword>
<evidence type="ECO:0000256" key="2">
    <source>
        <dbReference type="ARBA" id="ARBA00022771"/>
    </source>
</evidence>
<keyword evidence="3" id="KW-0862">Zinc</keyword>
<dbReference type="Proteomes" id="UP000290289">
    <property type="component" value="Chromosome 11"/>
</dbReference>
<reference evidence="6 7" key="1">
    <citation type="submission" date="2018-10" db="EMBL/GenBank/DDBJ databases">
        <title>A high-quality apple genome assembly.</title>
        <authorList>
            <person name="Hu J."/>
        </authorList>
    </citation>
    <scope>NUCLEOTIDE SEQUENCE [LARGE SCALE GENOMIC DNA]</scope>
    <source>
        <strain evidence="7">cv. HFTH1</strain>
        <tissue evidence="6">Young leaf</tissue>
    </source>
</reference>
<evidence type="ECO:0000313" key="7">
    <source>
        <dbReference type="Proteomes" id="UP000290289"/>
    </source>
</evidence>
<organism evidence="6 7">
    <name type="scientific">Malus domestica</name>
    <name type="common">Apple</name>
    <name type="synonym">Pyrus malus</name>
    <dbReference type="NCBI Taxonomy" id="3750"/>
    <lineage>
        <taxon>Eukaryota</taxon>
        <taxon>Viridiplantae</taxon>
        <taxon>Streptophyta</taxon>
        <taxon>Embryophyta</taxon>
        <taxon>Tracheophyta</taxon>
        <taxon>Spermatophyta</taxon>
        <taxon>Magnoliopsida</taxon>
        <taxon>eudicotyledons</taxon>
        <taxon>Gunneridae</taxon>
        <taxon>Pentapetalae</taxon>
        <taxon>rosids</taxon>
        <taxon>fabids</taxon>
        <taxon>Rosales</taxon>
        <taxon>Rosaceae</taxon>
        <taxon>Amygdaloideae</taxon>
        <taxon>Maleae</taxon>
        <taxon>Malus</taxon>
    </lineage>
</organism>
<sequence length="84" mass="9701">MDATLKVHIQERFFNAFDTLDDTQMCHYTNGGICVLKTKHTCKCRRWDLTGIPCAHGIAAIYRKEDDPYKCVHSCYKKAAYLRA</sequence>
<gene>
    <name evidence="6" type="ORF">DVH24_032893</name>
</gene>
<evidence type="ECO:0000256" key="1">
    <source>
        <dbReference type="ARBA" id="ARBA00022723"/>
    </source>
</evidence>
<dbReference type="InterPro" id="IPR007527">
    <property type="entry name" value="Znf_SWIM"/>
</dbReference>
<accession>A0A498IN72</accession>
<name>A0A498IN72_MALDO</name>
<feature type="domain" description="SWIM-type" evidence="5">
    <location>
        <begin position="33"/>
        <end position="65"/>
    </location>
</feature>